<keyword evidence="1" id="KW-0812">Transmembrane</keyword>
<keyword evidence="1" id="KW-1133">Transmembrane helix</keyword>
<proteinExistence type="predicted"/>
<evidence type="ECO:0000313" key="3">
    <source>
        <dbReference type="Proteomes" id="UP000001660"/>
    </source>
</evidence>
<reference evidence="2 3" key="1">
    <citation type="journal article" date="2010" name="Proc. Natl. Acad. Sci. U.S.A.">
        <title>A Nitrospira metagenome illuminates the physiology and evolution of globally important nitrite-oxidizing bacteria.</title>
        <authorList>
            <person name="Lucker S."/>
            <person name="Wagner M."/>
            <person name="Maixner F."/>
            <person name="Pelletier E."/>
            <person name="Koch H."/>
            <person name="Vacherie B."/>
            <person name="Rattei T."/>
            <person name="Sinninghe Damste J."/>
            <person name="Spieck E."/>
            <person name="Le Paslier D."/>
            <person name="Daims H."/>
        </authorList>
    </citation>
    <scope>NUCLEOTIDE SEQUENCE [LARGE SCALE GENOMIC DNA]</scope>
</reference>
<dbReference type="EMBL" id="FP929003">
    <property type="protein sequence ID" value="CBK40118.1"/>
    <property type="molecule type" value="Genomic_DNA"/>
</dbReference>
<evidence type="ECO:0000313" key="2">
    <source>
        <dbReference type="EMBL" id="CBK40118.1"/>
    </source>
</evidence>
<feature type="transmembrane region" description="Helical" evidence="1">
    <location>
        <begin position="35"/>
        <end position="54"/>
    </location>
</feature>
<dbReference type="KEGG" id="nde:NIDE0339"/>
<evidence type="ECO:0000256" key="1">
    <source>
        <dbReference type="SAM" id="Phobius"/>
    </source>
</evidence>
<sequence length="287" mass="32240">MTVAGAYIGKCREDEARLSDIARGNKRKDGGMRSYKIMGALLVLWVGFGTQVFAGQMEPSEFAQGVEYTLLMSKNDKVCKHMLTMFNQDLVKFGTEKYDEHDEFRLIGWKKETVTRMDGDREVMDLVEVAQFDIDNDGKMNLVFRRTGPVSGYDRDTLYIFPSLGPSEKRWTLMEITHSPGRISHDGYFLLSQSRAGNKKSSTIPSMASISRLEPFVLEGTVYVALRPLYELASGTDPVTEFSKVLVITKYRGGKYGGGPDPDEKESGKRDDVCYLKVRTEPFSGGQ</sequence>
<accession>D8PA59</accession>
<dbReference type="AlphaFoldDB" id="D8PA59"/>
<protein>
    <submittedName>
        <fullName evidence="2">Uncharacterized protein</fullName>
    </submittedName>
</protein>
<organism evidence="2 3">
    <name type="scientific">Nitrospira defluvii</name>
    <dbReference type="NCBI Taxonomy" id="330214"/>
    <lineage>
        <taxon>Bacteria</taxon>
        <taxon>Pseudomonadati</taxon>
        <taxon>Nitrospirota</taxon>
        <taxon>Nitrospiria</taxon>
        <taxon>Nitrospirales</taxon>
        <taxon>Nitrospiraceae</taxon>
        <taxon>Nitrospira</taxon>
    </lineage>
</organism>
<name>D8PA59_9BACT</name>
<dbReference type="HOGENOM" id="CLU_968705_0_0_0"/>
<dbReference type="Proteomes" id="UP000001660">
    <property type="component" value="Chromosome"/>
</dbReference>
<dbReference type="eggNOG" id="ENOG502ZVF0">
    <property type="taxonomic scope" value="Bacteria"/>
</dbReference>
<keyword evidence="1" id="KW-0472">Membrane</keyword>
<gene>
    <name evidence="2" type="ORF">NIDE0339</name>
</gene>
<keyword evidence="3" id="KW-1185">Reference proteome</keyword>
<dbReference type="STRING" id="330214.NIDE0339"/>